<evidence type="ECO:0000256" key="4">
    <source>
        <dbReference type="ARBA" id="ARBA00023136"/>
    </source>
</evidence>
<keyword evidence="3 7" id="KW-1133">Transmembrane helix</keyword>
<comment type="similarity">
    <text evidence="5">Belongs to the PDZK1-interacting protein 1/SMIM24 family.</text>
</comment>
<gene>
    <name evidence="9" type="primary">LOC111161687</name>
</gene>
<evidence type="ECO:0000256" key="7">
    <source>
        <dbReference type="SAM" id="Phobius"/>
    </source>
</evidence>
<proteinExistence type="inferred from homology"/>
<sequence length="124" mass="13857">MGWHPQNPLARGEDRRTRMDRFRMTAGPVSLLAALVLQPVQAQPCLTQRKPWLVGLGAMLAALFLLFILTVVYAIWCSQSRDSKKEKEEGTVREEEKEAEGNGGLELEEKGGPPNHERVQSSSE</sequence>
<organism evidence="8 9">
    <name type="scientific">Enhydra lutris kenyoni</name>
    <name type="common">northern sea otter</name>
    <dbReference type="NCBI Taxonomy" id="391180"/>
    <lineage>
        <taxon>Eukaryota</taxon>
        <taxon>Metazoa</taxon>
        <taxon>Chordata</taxon>
        <taxon>Craniata</taxon>
        <taxon>Vertebrata</taxon>
        <taxon>Euteleostomi</taxon>
        <taxon>Mammalia</taxon>
        <taxon>Eutheria</taxon>
        <taxon>Laurasiatheria</taxon>
        <taxon>Carnivora</taxon>
        <taxon>Caniformia</taxon>
        <taxon>Musteloidea</taxon>
        <taxon>Mustelidae</taxon>
        <taxon>Lutrinae</taxon>
        <taxon>Enhydra</taxon>
    </lineage>
</organism>
<evidence type="ECO:0000256" key="1">
    <source>
        <dbReference type="ARBA" id="ARBA00004167"/>
    </source>
</evidence>
<accession>A0A2Y9LHR8</accession>
<evidence type="ECO:0000313" key="8">
    <source>
        <dbReference type="Proteomes" id="UP000248482"/>
    </source>
</evidence>
<evidence type="ECO:0000256" key="2">
    <source>
        <dbReference type="ARBA" id="ARBA00022692"/>
    </source>
</evidence>
<keyword evidence="2 7" id="KW-0812">Transmembrane</keyword>
<evidence type="ECO:0000256" key="3">
    <source>
        <dbReference type="ARBA" id="ARBA00022989"/>
    </source>
</evidence>
<dbReference type="Proteomes" id="UP000248482">
    <property type="component" value="Unplaced"/>
</dbReference>
<feature type="compositionally biased region" description="Basic and acidic residues" evidence="6">
    <location>
        <begin position="81"/>
        <end position="100"/>
    </location>
</feature>
<dbReference type="RefSeq" id="XP_022381205.1">
    <property type="nucleotide sequence ID" value="XM_022525497.1"/>
</dbReference>
<keyword evidence="8" id="KW-1185">Reference proteome</keyword>
<dbReference type="Pfam" id="PF15807">
    <property type="entry name" value="MAP17"/>
    <property type="match status" value="1"/>
</dbReference>
<dbReference type="InterPro" id="IPR031627">
    <property type="entry name" value="PDZK1IP1/SMIM24"/>
</dbReference>
<evidence type="ECO:0000256" key="5">
    <source>
        <dbReference type="ARBA" id="ARBA00049650"/>
    </source>
</evidence>
<dbReference type="AlphaFoldDB" id="A0A2Y9LHR8"/>
<comment type="subcellular location">
    <subcellularLocation>
        <location evidence="1">Membrane</location>
        <topology evidence="1">Single-pass membrane protein</topology>
    </subcellularLocation>
</comment>
<feature type="compositionally biased region" description="Basic and acidic residues" evidence="6">
    <location>
        <begin position="107"/>
        <end position="124"/>
    </location>
</feature>
<evidence type="ECO:0000256" key="6">
    <source>
        <dbReference type="SAM" id="MobiDB-lite"/>
    </source>
</evidence>
<dbReference type="KEGG" id="elk:111161687"/>
<dbReference type="GO" id="GO:0016020">
    <property type="term" value="C:membrane"/>
    <property type="evidence" value="ECO:0007669"/>
    <property type="project" value="UniProtKB-SubCell"/>
</dbReference>
<feature type="transmembrane region" description="Helical" evidence="7">
    <location>
        <begin position="52"/>
        <end position="76"/>
    </location>
</feature>
<dbReference type="STRING" id="391180.A0A2Y9LHR8"/>
<reference evidence="9" key="1">
    <citation type="submission" date="2025-08" db="UniProtKB">
        <authorList>
            <consortium name="RefSeq"/>
        </authorList>
    </citation>
    <scope>IDENTIFICATION</scope>
    <source>
        <tissue evidence="9">Blood</tissue>
    </source>
</reference>
<feature type="region of interest" description="Disordered" evidence="6">
    <location>
        <begin position="81"/>
        <end position="124"/>
    </location>
</feature>
<keyword evidence="4 7" id="KW-0472">Membrane</keyword>
<dbReference type="GeneID" id="111161687"/>
<evidence type="ECO:0000313" key="9">
    <source>
        <dbReference type="RefSeq" id="XP_022381205.1"/>
    </source>
</evidence>
<protein>
    <submittedName>
        <fullName evidence="9">Small integral membrane protein 24-like</fullName>
    </submittedName>
</protein>
<name>A0A2Y9LHR8_ENHLU</name>